<sequence length="1617" mass="177957">MSVLSCVRGWQAIGCLLLTAVFASAAARAVADNWPTYNHDASRTAVSEEQLSPSLVEGWAFRSHYPPRPAWDEPATWDGYNKVFRLKNRQTFDKAFHVAAVDDAVFFASSSDDKVYCLNAADGSLKWQFYTEGPVRLAPTVDDGRVYVGSDDGYVYCLDADTGNLVWKQLLGPRDRRVPGNGRMSSLWAVRTGVVVFDGVAYCCGGVFPSERVYVCALDAANGEFLWKTPLDDYPAQGYLLASPSRVYVTTGRDRPLVFDRATGERLFQVSGGVGGTYALISGDTFLYGPSKTGQMSAFTEGERDNIASFDGNHMIITPQMSYLHTDTELTALDRRRYIELSKREAELDAQKKELAKELKEATGAEAKRLSEALKQNRADDKACRREKDECFPWSVDCDCPLSLVLAGKTLYAGGSDKVTAYDTENGEAIWQGEVTGNAYGLAVAGGRLYVSTDLGTIHCFVADDSAGKAGKEIPDPTFVSLGSFKNPSAVPVPGIVGPFIEASPGNRLRVSWRTDEAITSVVEFGEDDDELTRVSDEAPTREHALEIPRPQVPENYHLRVGGEKDGGENFTPLMLIDGVLNYTRSDDPELASPYADDEQTARARALAQAVVAELDSPLGFAVVLGGTDGRLAYELARNSELDVILVEPDAARVAELRKNLDQTGLYGTRVSVHQGSLDELPYGPYFANVVLSEGLLMDGQPGGGLDEVARVLRPSGGLFVYGSTDEGLSGWLESAGEEFSAGTLVADAETWHMVRRGRLPGAGEWTHQYALPDNASCSQDDLVRGPLSVMWWGRPGSRAMPDRGPRNPAPVTAAGRLFVQGNHTLFGIDAYNGTIRWFQQIPTMRRANIPRDGSNMVATDDYLYVVIGDHCVGFDGATGERELFFAVDKSGAPQQEWGYLACVGERLVGTATKPGAAYLGDRGEWYEDFRDTQIARVTSHRLFVRDRHSGEPVWEYTRGAIINSTITIADDVIYFVESRAPKAHEAESGRLFEDVLEDQYLVALDLATGEQVWEKPYDFSRCQFMTYMCSAADTLVVAGTDEQKQFHIYAFDTETGEELWQHHAPTKKTHHSGHLSHPAIVGLQLFINKHTYDLRTGDVLDVTDFNWHGCGVTSASLHTMFRRYEFHGMQDLETGERTEMQGVRTGCWLSMIPAGGVLLAPETSAGCSCGHALQASVAYVPTRSETKKDAVCRSVWALAVGPLAALPHRFKNRCHPISDFATYSKWTFERAMSAKKKTAAKVTIYHNPRCTKSRQTLALLKEHGVEPTVVEYLKIPPDAATLKRLLKKLGLAPQELIRRKEYRALGLDDTDDAETLIARMAEHPEIIERGVGDFGLSWRRRWIVKLLVLVAAGLPAAASWADEGLRAKVLGRFPASEAHQGVAVDAQHVYAIGSRSIGKYDKQSGRKLAAWESDDEQPLEHLNSGFVLEGKLYCAHSNYPHQPATSSVEIWDTATLEHVGNHSFGIYEGSCTWAVFREGAWWVAFAHYNDKSNPADTNNRKTSLVKFDRKWRRLAGWVFPDELMARLSPYSTSGGVWSPKGQLYITGHDAPTLFVLQVPQAGSTLVPVAEIHGSTPGQGIAWDYDEGHVVYGINRKQHAVVKMRVPELSEQGAGAR</sequence>
<dbReference type="Gene3D" id="3.40.50.150">
    <property type="entry name" value="Vaccinia Virus protein VP39"/>
    <property type="match status" value="1"/>
</dbReference>
<feature type="domain" description="Pyrrolo-quinoline quinone repeat" evidence="3">
    <location>
        <begin position="407"/>
        <end position="458"/>
    </location>
</feature>
<evidence type="ECO:0000313" key="8">
    <source>
        <dbReference type="Proteomes" id="UP001152797"/>
    </source>
</evidence>
<dbReference type="PROSITE" id="PS51353">
    <property type="entry name" value="ARSC"/>
    <property type="match status" value="1"/>
</dbReference>
<reference evidence="6" key="2">
    <citation type="submission" date="2024-04" db="EMBL/GenBank/DDBJ databases">
        <authorList>
            <person name="Chen Y."/>
            <person name="Shah S."/>
            <person name="Dougan E. K."/>
            <person name="Thang M."/>
            <person name="Chan C."/>
        </authorList>
    </citation>
    <scope>NUCLEOTIDE SEQUENCE [LARGE SCALE GENOMIC DNA]</scope>
</reference>
<dbReference type="EMBL" id="CAMXCT010000001">
    <property type="protein sequence ID" value="CAI3971809.1"/>
    <property type="molecule type" value="Genomic_DNA"/>
</dbReference>
<name>A0A9P1FCM6_9DINO</name>
<dbReference type="SUPFAM" id="SSF52833">
    <property type="entry name" value="Thioredoxin-like"/>
    <property type="match status" value="1"/>
</dbReference>
<feature type="signal peptide" evidence="2">
    <location>
        <begin position="1"/>
        <end position="31"/>
    </location>
</feature>
<comment type="caution">
    <text evidence="5">The sequence shown here is derived from an EMBL/GenBank/DDBJ whole genome shotgun (WGS) entry which is preliminary data.</text>
</comment>
<feature type="coiled-coil region" evidence="1">
    <location>
        <begin position="338"/>
        <end position="368"/>
    </location>
</feature>
<dbReference type="InterPro" id="IPR015943">
    <property type="entry name" value="WD40/YVTN_repeat-like_dom_sf"/>
</dbReference>
<dbReference type="Gene3D" id="3.40.30.10">
    <property type="entry name" value="Glutaredoxin"/>
    <property type="match status" value="1"/>
</dbReference>
<dbReference type="Proteomes" id="UP001152797">
    <property type="component" value="Unassembled WGS sequence"/>
</dbReference>
<accession>A0A9P1FCM6</accession>
<feature type="domain" description="Pyrrolo-quinoline quinone repeat" evidence="3">
    <location>
        <begin position="939"/>
        <end position="1066"/>
    </location>
</feature>
<dbReference type="CDD" id="cd02440">
    <property type="entry name" value="AdoMet_MTases"/>
    <property type="match status" value="1"/>
</dbReference>
<dbReference type="SMART" id="SM00564">
    <property type="entry name" value="PQQ"/>
    <property type="match status" value="8"/>
</dbReference>
<dbReference type="EMBL" id="CAMXCT030000001">
    <property type="protein sequence ID" value="CAL4759121.1"/>
    <property type="molecule type" value="Genomic_DNA"/>
</dbReference>
<evidence type="ECO:0000313" key="5">
    <source>
        <dbReference type="EMBL" id="CAI3971809.1"/>
    </source>
</evidence>
<feature type="domain" description="Methyltransferase" evidence="4">
    <location>
        <begin position="625"/>
        <end position="717"/>
    </location>
</feature>
<feature type="chain" id="PRO_5043271766" evidence="2">
    <location>
        <begin position="32"/>
        <end position="1617"/>
    </location>
</feature>
<keyword evidence="1" id="KW-0175">Coiled coil</keyword>
<protein>
    <submittedName>
        <fullName evidence="7">Uncharacterized protein YfgD</fullName>
    </submittedName>
</protein>
<dbReference type="Pfam" id="PF13649">
    <property type="entry name" value="Methyltransf_25"/>
    <property type="match status" value="1"/>
</dbReference>
<dbReference type="EMBL" id="CAMXCT020000001">
    <property type="protein sequence ID" value="CAL1125184.1"/>
    <property type="molecule type" value="Genomic_DNA"/>
</dbReference>
<dbReference type="InterPro" id="IPR041698">
    <property type="entry name" value="Methyltransf_25"/>
</dbReference>
<dbReference type="InterPro" id="IPR036249">
    <property type="entry name" value="Thioredoxin-like_sf"/>
</dbReference>
<organism evidence="5">
    <name type="scientific">Cladocopium goreaui</name>
    <dbReference type="NCBI Taxonomy" id="2562237"/>
    <lineage>
        <taxon>Eukaryota</taxon>
        <taxon>Sar</taxon>
        <taxon>Alveolata</taxon>
        <taxon>Dinophyceae</taxon>
        <taxon>Suessiales</taxon>
        <taxon>Symbiodiniaceae</taxon>
        <taxon>Cladocopium</taxon>
    </lineage>
</organism>
<evidence type="ECO:0000259" key="4">
    <source>
        <dbReference type="Pfam" id="PF13649"/>
    </source>
</evidence>
<dbReference type="InterPro" id="IPR002372">
    <property type="entry name" value="PQQ_rpt_dom"/>
</dbReference>
<dbReference type="InterPro" id="IPR029063">
    <property type="entry name" value="SAM-dependent_MTases_sf"/>
</dbReference>
<proteinExistence type="predicted"/>
<feature type="domain" description="Pyrrolo-quinoline quinone repeat" evidence="3">
    <location>
        <begin position="98"/>
        <end position="189"/>
    </location>
</feature>
<evidence type="ECO:0000256" key="2">
    <source>
        <dbReference type="SAM" id="SignalP"/>
    </source>
</evidence>
<dbReference type="PROSITE" id="PS51354">
    <property type="entry name" value="GLUTAREDOXIN_2"/>
    <property type="match status" value="1"/>
</dbReference>
<evidence type="ECO:0000259" key="3">
    <source>
        <dbReference type="Pfam" id="PF13360"/>
    </source>
</evidence>
<dbReference type="Pfam" id="PF13360">
    <property type="entry name" value="PQQ_2"/>
    <property type="match status" value="3"/>
</dbReference>
<dbReference type="PANTHER" id="PTHR34512:SF30">
    <property type="entry name" value="OUTER MEMBRANE PROTEIN ASSEMBLY FACTOR BAMB"/>
    <property type="match status" value="1"/>
</dbReference>
<keyword evidence="8" id="KW-1185">Reference proteome</keyword>
<dbReference type="PANTHER" id="PTHR34512">
    <property type="entry name" value="CELL SURFACE PROTEIN"/>
    <property type="match status" value="1"/>
</dbReference>
<evidence type="ECO:0000313" key="6">
    <source>
        <dbReference type="EMBL" id="CAL1125184.1"/>
    </source>
</evidence>
<dbReference type="Gene3D" id="2.130.10.10">
    <property type="entry name" value="YVTN repeat-like/Quinoprotein amine dehydrogenase"/>
    <property type="match status" value="4"/>
</dbReference>
<dbReference type="InterPro" id="IPR018391">
    <property type="entry name" value="PQQ_b-propeller_rpt"/>
</dbReference>
<keyword evidence="2" id="KW-0732">Signal</keyword>
<dbReference type="SUPFAM" id="SSF50998">
    <property type="entry name" value="Quinoprotein alcohol dehydrogenase-like"/>
    <property type="match status" value="3"/>
</dbReference>
<dbReference type="InterPro" id="IPR006660">
    <property type="entry name" value="Arsenate_reductase-like"/>
</dbReference>
<dbReference type="SUPFAM" id="SSF53335">
    <property type="entry name" value="S-adenosyl-L-methionine-dependent methyltransferases"/>
    <property type="match status" value="1"/>
</dbReference>
<evidence type="ECO:0000313" key="7">
    <source>
        <dbReference type="EMBL" id="CAL4759121.1"/>
    </source>
</evidence>
<gene>
    <name evidence="5" type="ORF">C1SCF055_LOCUS399</name>
</gene>
<evidence type="ECO:0000256" key="1">
    <source>
        <dbReference type="SAM" id="Coils"/>
    </source>
</evidence>
<dbReference type="OrthoDB" id="4140584at2759"/>
<reference evidence="5" key="1">
    <citation type="submission" date="2022-10" db="EMBL/GenBank/DDBJ databases">
        <authorList>
            <person name="Chen Y."/>
            <person name="Dougan E. K."/>
            <person name="Chan C."/>
            <person name="Rhodes N."/>
            <person name="Thang M."/>
        </authorList>
    </citation>
    <scope>NUCLEOTIDE SEQUENCE</scope>
</reference>
<dbReference type="InterPro" id="IPR011047">
    <property type="entry name" value="Quinoprotein_ADH-like_sf"/>
</dbReference>